<keyword evidence="1" id="KW-0732">Signal</keyword>
<dbReference type="PANTHER" id="PTHR10091:SF6">
    <property type="entry name" value="1-EPIMERASE, PUTATIVE (AFU_ORTHOLOGUE AFUA_3G13240)-RELATED"/>
    <property type="match status" value="1"/>
</dbReference>
<reference evidence="2 3" key="1">
    <citation type="journal article" date="2019" name="Nat. Ecol. Evol.">
        <title>Megaphylogeny resolves global patterns of mushroom evolution.</title>
        <authorList>
            <person name="Varga T."/>
            <person name="Krizsan K."/>
            <person name="Foldi C."/>
            <person name="Dima B."/>
            <person name="Sanchez-Garcia M."/>
            <person name="Sanchez-Ramirez S."/>
            <person name="Szollosi G.J."/>
            <person name="Szarkandi J.G."/>
            <person name="Papp V."/>
            <person name="Albert L."/>
            <person name="Andreopoulos W."/>
            <person name="Angelini C."/>
            <person name="Antonin V."/>
            <person name="Barry K.W."/>
            <person name="Bougher N.L."/>
            <person name="Buchanan P."/>
            <person name="Buyck B."/>
            <person name="Bense V."/>
            <person name="Catcheside P."/>
            <person name="Chovatia M."/>
            <person name="Cooper J."/>
            <person name="Damon W."/>
            <person name="Desjardin D."/>
            <person name="Finy P."/>
            <person name="Geml J."/>
            <person name="Haridas S."/>
            <person name="Hughes K."/>
            <person name="Justo A."/>
            <person name="Karasinski D."/>
            <person name="Kautmanova I."/>
            <person name="Kiss B."/>
            <person name="Kocsube S."/>
            <person name="Kotiranta H."/>
            <person name="LaButti K.M."/>
            <person name="Lechner B.E."/>
            <person name="Liimatainen K."/>
            <person name="Lipzen A."/>
            <person name="Lukacs Z."/>
            <person name="Mihaltcheva S."/>
            <person name="Morgado L.N."/>
            <person name="Niskanen T."/>
            <person name="Noordeloos M.E."/>
            <person name="Ohm R.A."/>
            <person name="Ortiz-Santana B."/>
            <person name="Ovrebo C."/>
            <person name="Racz N."/>
            <person name="Riley R."/>
            <person name="Savchenko A."/>
            <person name="Shiryaev A."/>
            <person name="Soop K."/>
            <person name="Spirin V."/>
            <person name="Szebenyi C."/>
            <person name="Tomsovsky M."/>
            <person name="Tulloss R.E."/>
            <person name="Uehling J."/>
            <person name="Grigoriev I.V."/>
            <person name="Vagvolgyi C."/>
            <person name="Papp T."/>
            <person name="Martin F.M."/>
            <person name="Miettinen O."/>
            <person name="Hibbett D.S."/>
            <person name="Nagy L.G."/>
        </authorList>
    </citation>
    <scope>NUCLEOTIDE SEQUENCE [LARGE SCALE GENOMIC DNA]</scope>
    <source>
        <strain evidence="2 3">CBS 166.37</strain>
    </source>
</reference>
<feature type="signal peptide" evidence="1">
    <location>
        <begin position="1"/>
        <end position="20"/>
    </location>
</feature>
<dbReference type="GO" id="GO:0004034">
    <property type="term" value="F:aldose 1-epimerase activity"/>
    <property type="evidence" value="ECO:0007669"/>
    <property type="project" value="TreeGrafter"/>
</dbReference>
<dbReference type="Gene3D" id="2.70.98.10">
    <property type="match status" value="1"/>
</dbReference>
<evidence type="ECO:0000256" key="1">
    <source>
        <dbReference type="SAM" id="SignalP"/>
    </source>
</evidence>
<keyword evidence="3" id="KW-1185">Reference proteome</keyword>
<gene>
    <name evidence="2" type="ORF">BDQ12DRAFT_725324</name>
</gene>
<dbReference type="GO" id="GO:0033499">
    <property type="term" value="P:galactose catabolic process via UDP-galactose, Leloir pathway"/>
    <property type="evidence" value="ECO:0007669"/>
    <property type="project" value="TreeGrafter"/>
</dbReference>
<dbReference type="Pfam" id="PF01263">
    <property type="entry name" value="Aldose_epim"/>
    <property type="match status" value="1"/>
</dbReference>
<feature type="chain" id="PRO_5022767023" evidence="1">
    <location>
        <begin position="21"/>
        <end position="382"/>
    </location>
</feature>
<accession>A0A5C3M575</accession>
<dbReference type="Proteomes" id="UP000308652">
    <property type="component" value="Unassembled WGS sequence"/>
</dbReference>
<dbReference type="STRING" id="68775.A0A5C3M575"/>
<dbReference type="GO" id="GO:0006006">
    <property type="term" value="P:glucose metabolic process"/>
    <property type="evidence" value="ECO:0007669"/>
    <property type="project" value="TreeGrafter"/>
</dbReference>
<dbReference type="OrthoDB" id="274691at2759"/>
<dbReference type="InterPro" id="IPR014718">
    <property type="entry name" value="GH-type_carb-bd"/>
</dbReference>
<evidence type="ECO:0000313" key="3">
    <source>
        <dbReference type="Proteomes" id="UP000308652"/>
    </source>
</evidence>
<sequence>MTGLHKVLRVLALAAASASAFPAGIIPPIFQNPNVTGYEEFAISAGDIKAVFIPYGATLKANRWGQSRDIALGYDDPSTYANPTTHAPRIGSQIGRYADRLTNASFTLDGITYNTTVNLHPKDAPELNVTFHGGIGFDYRNFTVVAHTKDTLVLNYFSPDGEAGFPGDVDFYVSHHVKAPSTWTVKMWATVSKNTPLLPTSHIYLQLNGYNSSEPGMLDHVYYMNSKKYQGVDENLYFDGQIIPTTPGAPGDFTTPKRVADGFWDARLCGGGCIGYDSVFVYEPHTKTDVVASLWSPASGIRLDMSTDQDCVALYTCGELANNTAPAKAAHGGGFYSQYSCILFEQQGYGDAVHWPNFGVNEIYGPNRPYYSESTYKFSNIP</sequence>
<dbReference type="PANTHER" id="PTHR10091">
    <property type="entry name" value="ALDOSE-1-EPIMERASE"/>
    <property type="match status" value="1"/>
</dbReference>
<organism evidence="2 3">
    <name type="scientific">Crucibulum laeve</name>
    <dbReference type="NCBI Taxonomy" id="68775"/>
    <lineage>
        <taxon>Eukaryota</taxon>
        <taxon>Fungi</taxon>
        <taxon>Dikarya</taxon>
        <taxon>Basidiomycota</taxon>
        <taxon>Agaricomycotina</taxon>
        <taxon>Agaricomycetes</taxon>
        <taxon>Agaricomycetidae</taxon>
        <taxon>Agaricales</taxon>
        <taxon>Agaricineae</taxon>
        <taxon>Nidulariaceae</taxon>
        <taxon>Crucibulum</taxon>
    </lineage>
</organism>
<dbReference type="AlphaFoldDB" id="A0A5C3M575"/>
<dbReference type="InterPro" id="IPR008183">
    <property type="entry name" value="Aldose_1/G6P_1-epimerase"/>
</dbReference>
<name>A0A5C3M575_9AGAR</name>
<dbReference type="InterPro" id="IPR011013">
    <property type="entry name" value="Gal_mutarotase_sf_dom"/>
</dbReference>
<proteinExistence type="predicted"/>
<protein>
    <submittedName>
        <fullName evidence="2">Galactose mutarotase-like domain-containing protein</fullName>
    </submittedName>
</protein>
<dbReference type="GO" id="GO:0030246">
    <property type="term" value="F:carbohydrate binding"/>
    <property type="evidence" value="ECO:0007669"/>
    <property type="project" value="InterPro"/>
</dbReference>
<dbReference type="SUPFAM" id="SSF74650">
    <property type="entry name" value="Galactose mutarotase-like"/>
    <property type="match status" value="1"/>
</dbReference>
<evidence type="ECO:0000313" key="2">
    <source>
        <dbReference type="EMBL" id="TFK36291.1"/>
    </source>
</evidence>
<dbReference type="EMBL" id="ML213615">
    <property type="protein sequence ID" value="TFK36291.1"/>
    <property type="molecule type" value="Genomic_DNA"/>
</dbReference>